<evidence type="ECO:0000259" key="1">
    <source>
        <dbReference type="Pfam" id="PF00248"/>
    </source>
</evidence>
<protein>
    <submittedName>
        <fullName evidence="2">Aldo/keto reductase</fullName>
    </submittedName>
</protein>
<evidence type="ECO:0000313" key="3">
    <source>
        <dbReference type="Proteomes" id="UP000639396"/>
    </source>
</evidence>
<comment type="caution">
    <text evidence="2">The sequence shown here is derived from an EMBL/GenBank/DDBJ whole genome shotgun (WGS) entry which is preliminary data.</text>
</comment>
<reference evidence="2" key="1">
    <citation type="submission" date="2020-09" db="EMBL/GenBank/DDBJ databases">
        <title>A novel bacterium of genus Paenibacillus, isolated from South China Sea.</title>
        <authorList>
            <person name="Huang H."/>
            <person name="Mo K."/>
            <person name="Hu Y."/>
        </authorList>
    </citation>
    <scope>NUCLEOTIDE SEQUENCE</scope>
    <source>
        <strain evidence="2">IB182363</strain>
    </source>
</reference>
<dbReference type="InterPro" id="IPR053135">
    <property type="entry name" value="AKR2_Oxidoreductase"/>
</dbReference>
<dbReference type="PANTHER" id="PTHR43312:SF1">
    <property type="entry name" value="NADP-DEPENDENT OXIDOREDUCTASE DOMAIN-CONTAINING PROTEIN"/>
    <property type="match status" value="1"/>
</dbReference>
<dbReference type="EMBL" id="JACXJA010000029">
    <property type="protein sequence ID" value="MBD2864379.1"/>
    <property type="molecule type" value="Genomic_DNA"/>
</dbReference>
<accession>A0A927H2D5</accession>
<dbReference type="Proteomes" id="UP000639396">
    <property type="component" value="Unassembled WGS sequence"/>
</dbReference>
<dbReference type="AlphaFoldDB" id="A0A927H2D5"/>
<dbReference type="SUPFAM" id="SSF51430">
    <property type="entry name" value="NAD(P)-linked oxidoreductase"/>
    <property type="match status" value="1"/>
</dbReference>
<keyword evidence="3" id="KW-1185">Reference proteome</keyword>
<dbReference type="InterPro" id="IPR036812">
    <property type="entry name" value="NAD(P)_OxRdtase_dom_sf"/>
</dbReference>
<evidence type="ECO:0000313" key="2">
    <source>
        <dbReference type="EMBL" id="MBD2864379.1"/>
    </source>
</evidence>
<feature type="domain" description="NADP-dependent oxidoreductase" evidence="1">
    <location>
        <begin position="16"/>
        <end position="146"/>
    </location>
</feature>
<organism evidence="2 3">
    <name type="scientific">Paenibacillus oceani</name>
    <dbReference type="NCBI Taxonomy" id="2772510"/>
    <lineage>
        <taxon>Bacteria</taxon>
        <taxon>Bacillati</taxon>
        <taxon>Bacillota</taxon>
        <taxon>Bacilli</taxon>
        <taxon>Bacillales</taxon>
        <taxon>Paenibacillaceae</taxon>
        <taxon>Paenibacillus</taxon>
    </lineage>
</organism>
<gene>
    <name evidence="2" type="ORF">IDH45_20545</name>
</gene>
<name>A0A927H2D5_9BACL</name>
<proteinExistence type="predicted"/>
<dbReference type="PANTHER" id="PTHR43312">
    <property type="entry name" value="D-THREO-ALDOSE 1-DEHYDROGENASE"/>
    <property type="match status" value="1"/>
</dbReference>
<dbReference type="Gene3D" id="3.20.20.100">
    <property type="entry name" value="NADP-dependent oxidoreductase domain"/>
    <property type="match status" value="1"/>
</dbReference>
<dbReference type="CDD" id="cd19100">
    <property type="entry name" value="AKR_unchar"/>
    <property type="match status" value="1"/>
</dbReference>
<dbReference type="InterPro" id="IPR023210">
    <property type="entry name" value="NADP_OxRdtase_dom"/>
</dbReference>
<sequence length="292" mass="32073">MLKRKMGRIGFDSSVLLFGGAKLGQVTQLEADRSIAYALEHGVNHIDTAASYGDSELRLGPWMAQIRDRIFLATKTTQRSKKEAREEIHQSLERLRTDRLDLLQLHAVGTPDELELCLREGGALEAALEAKADGLVRHIGITGHGHQAPAVHLEALRRYPFETVLTPFNYYLYSLPKYRESFDALAAETAKQDASLRVIKAVAKGPWAHGQERSFATWYEPFASRDTIDACVHYVLAQPGIGGFASAGDIELFPLIVDAVERYGTLSDAEVMERLGAVAGYSSPFGDADSGV</sequence>
<dbReference type="Pfam" id="PF00248">
    <property type="entry name" value="Aldo_ket_red"/>
    <property type="match status" value="1"/>
</dbReference>
<dbReference type="RefSeq" id="WP_190930008.1">
    <property type="nucleotide sequence ID" value="NZ_JACXJA010000029.1"/>
</dbReference>